<sequence>MEVDKKLTMSLDDLIAKQARERKPDKRPDARAKKGAIAKGRLPAAPAKNSEGRVPKQLGIRSQGPSRAGGVQKTQSHARAQNGAQGPHGQHPRALQHQVLQQTGRAANRSNGQMQQQKSANGRVIAITFKNPGRGGAGVGHQASTQGQKPKPVPASAPRFLADQQNRAHSSGPLVLSGSREQRGSLTHLHTDFSAPGSLRRNKHGVLIPA</sequence>
<dbReference type="AlphaFoldDB" id="A0A1D1ZN47"/>
<proteinExistence type="predicted"/>
<evidence type="ECO:0000256" key="1">
    <source>
        <dbReference type="SAM" id="MobiDB-lite"/>
    </source>
</evidence>
<name>A0A1D1ZN47_AUXPR</name>
<protein>
    <submittedName>
        <fullName evidence="2">Uncharacterized protein</fullName>
    </submittedName>
</protein>
<accession>A0A1D1ZN47</accession>
<feature type="compositionally biased region" description="Polar residues" evidence="1">
    <location>
        <begin position="72"/>
        <end position="84"/>
    </location>
</feature>
<feature type="compositionally biased region" description="Polar residues" evidence="1">
    <location>
        <begin position="98"/>
        <end position="120"/>
    </location>
</feature>
<organism evidence="2">
    <name type="scientific">Auxenochlorella protothecoides</name>
    <name type="common">Green microalga</name>
    <name type="synonym">Chlorella protothecoides</name>
    <dbReference type="NCBI Taxonomy" id="3075"/>
    <lineage>
        <taxon>Eukaryota</taxon>
        <taxon>Viridiplantae</taxon>
        <taxon>Chlorophyta</taxon>
        <taxon>core chlorophytes</taxon>
        <taxon>Trebouxiophyceae</taxon>
        <taxon>Chlorellales</taxon>
        <taxon>Chlorellaceae</taxon>
        <taxon>Auxenochlorella</taxon>
    </lineage>
</organism>
<feature type="compositionally biased region" description="Basic and acidic residues" evidence="1">
    <location>
        <begin position="14"/>
        <end position="32"/>
    </location>
</feature>
<feature type="region of interest" description="Disordered" evidence="1">
    <location>
        <begin position="1"/>
        <end position="154"/>
    </location>
</feature>
<feature type="region of interest" description="Disordered" evidence="1">
    <location>
        <begin position="188"/>
        <end position="210"/>
    </location>
</feature>
<evidence type="ECO:0000313" key="2">
    <source>
        <dbReference type="EMBL" id="JAT68271.1"/>
    </source>
</evidence>
<reference evidence="2" key="1">
    <citation type="submission" date="2015-08" db="EMBL/GenBank/DDBJ databases">
        <authorList>
            <person name="Babu N.S."/>
            <person name="Beckwith C.J."/>
            <person name="Beseler K.G."/>
            <person name="Brison A."/>
            <person name="Carone J.V."/>
            <person name="Caskin T.P."/>
            <person name="Diamond M."/>
            <person name="Durham M.E."/>
            <person name="Foxe J.M."/>
            <person name="Go M."/>
            <person name="Henderson B.A."/>
            <person name="Jones I.B."/>
            <person name="McGettigan J.A."/>
            <person name="Micheletti S.J."/>
            <person name="Nasrallah M.E."/>
            <person name="Ortiz D."/>
            <person name="Piller C.R."/>
            <person name="Privatt S.R."/>
            <person name="Schneider S.L."/>
            <person name="Sharp S."/>
            <person name="Smith T.C."/>
            <person name="Stanton J.D."/>
            <person name="Ullery H.E."/>
            <person name="Wilson R.J."/>
            <person name="Serrano M.G."/>
            <person name="Buck G."/>
            <person name="Lee V."/>
            <person name="Wang Y."/>
            <person name="Carvalho R."/>
            <person name="Voegtly L."/>
            <person name="Shi R."/>
            <person name="Duckworth R."/>
            <person name="Johnson A."/>
            <person name="Loviza R."/>
            <person name="Walstead R."/>
            <person name="Shah Z."/>
            <person name="Kiflezghi M."/>
            <person name="Wade K."/>
            <person name="Ball S.L."/>
            <person name="Bradley K.W."/>
            <person name="Asai D.J."/>
            <person name="Bowman C.A."/>
            <person name="Russell D.A."/>
            <person name="Pope W.H."/>
            <person name="Jacobs-Sera D."/>
            <person name="Hendrix R.W."/>
            <person name="Hatfull G.F."/>
        </authorList>
    </citation>
    <scope>NUCLEOTIDE SEQUENCE</scope>
</reference>
<gene>
    <name evidence="2" type="ORF">g.100920</name>
</gene>
<dbReference type="EMBL" id="GDKF01010351">
    <property type="protein sequence ID" value="JAT68271.1"/>
    <property type="molecule type" value="Transcribed_RNA"/>
</dbReference>